<reference evidence="6 7" key="1">
    <citation type="journal article" date="2024" name="IMA Fungus">
        <title>IMA Genome - F19 : A genome assembly and annotation guide to empower mycologists, including annotated draft genome sequences of Ceratocystis pirilliformis, Diaporthe australafricana, Fusarium ophioides, Paecilomyces lecythidis, and Sporothrix stenoceras.</title>
        <authorList>
            <person name="Aylward J."/>
            <person name="Wilson A.M."/>
            <person name="Visagie C.M."/>
            <person name="Spraker J."/>
            <person name="Barnes I."/>
            <person name="Buitendag C."/>
            <person name="Ceriani C."/>
            <person name="Del Mar Angel L."/>
            <person name="du Plessis D."/>
            <person name="Fuchs T."/>
            <person name="Gasser K."/>
            <person name="Kramer D."/>
            <person name="Li W."/>
            <person name="Munsamy K."/>
            <person name="Piso A."/>
            <person name="Price J.L."/>
            <person name="Sonnekus B."/>
            <person name="Thomas C."/>
            <person name="van der Nest A."/>
            <person name="van Dijk A."/>
            <person name="van Heerden A."/>
            <person name="van Vuuren N."/>
            <person name="Yilmaz N."/>
            <person name="Duong T.A."/>
            <person name="van der Merwe N.A."/>
            <person name="Wingfield M.J."/>
            <person name="Wingfield B.D."/>
        </authorList>
    </citation>
    <scope>NUCLEOTIDE SEQUENCE [LARGE SCALE GENOMIC DNA]</scope>
    <source>
        <strain evidence="6 7">CMW 5346</strain>
    </source>
</reference>
<keyword evidence="2" id="KW-0274">FAD</keyword>
<name>A0ABR3YIM0_9PEZI</name>
<feature type="compositionally biased region" description="Basic residues" evidence="5">
    <location>
        <begin position="1"/>
        <end position="18"/>
    </location>
</feature>
<evidence type="ECO:0000313" key="6">
    <source>
        <dbReference type="EMBL" id="KAL1887805.1"/>
    </source>
</evidence>
<comment type="caution">
    <text evidence="6">The sequence shown here is derived from an EMBL/GenBank/DDBJ whole genome shotgun (WGS) entry which is preliminary data.</text>
</comment>
<keyword evidence="7" id="KW-1185">Reference proteome</keyword>
<dbReference type="EMBL" id="JAWCUI010000108">
    <property type="protein sequence ID" value="KAL1887805.1"/>
    <property type="molecule type" value="Genomic_DNA"/>
</dbReference>
<evidence type="ECO:0000313" key="7">
    <source>
        <dbReference type="Proteomes" id="UP001583186"/>
    </source>
</evidence>
<dbReference type="PANTHER" id="PTHR43098:SF5">
    <property type="entry name" value="DUAL-FUNCTIONAL MONOOXYGENASE_METHYLTRANSFERASE PSOF"/>
    <property type="match status" value="1"/>
</dbReference>
<gene>
    <name evidence="6" type="ORF">Sste5346_009980</name>
</gene>
<evidence type="ECO:0000256" key="4">
    <source>
        <dbReference type="ARBA" id="ARBA00023002"/>
    </source>
</evidence>
<evidence type="ECO:0000256" key="2">
    <source>
        <dbReference type="ARBA" id="ARBA00022827"/>
    </source>
</evidence>
<dbReference type="Proteomes" id="UP001583186">
    <property type="component" value="Unassembled WGS sequence"/>
</dbReference>
<evidence type="ECO:0000256" key="5">
    <source>
        <dbReference type="SAM" id="MobiDB-lite"/>
    </source>
</evidence>
<dbReference type="InterPro" id="IPR050775">
    <property type="entry name" value="FAD-binding_Monooxygenases"/>
</dbReference>
<dbReference type="InterPro" id="IPR036188">
    <property type="entry name" value="FAD/NAD-bd_sf"/>
</dbReference>
<sequence>MTKKKKKFKSKSKSKKGKSTVEDDEDTAVEGEETPSQQQDKQQHGEHQNAVTLVPKYSFMAKRPPSGHSYYETYNRRNVMPVDISGEGGGVDGYDKGVLWGATAKSSRSRSSWLPPASMPAQALWPLLTSVAPKASPSKTPGAPLGKDSLQTFSGVLTPGFPNLFMVCGPHVPFGNMPIVIEDAVQWIGQCLGYMTKEGANKVDAKKEVAAAYMAELHGICDATLFGAAAKVQGAWFADGNIPGKAGQALFYFGGLTGWRRWLDGETKDNAWKSLAFEKV</sequence>
<keyword evidence="4" id="KW-0560">Oxidoreductase</keyword>
<protein>
    <submittedName>
        <fullName evidence="6">Uncharacterized protein</fullName>
    </submittedName>
</protein>
<dbReference type="PANTHER" id="PTHR43098">
    <property type="entry name" value="L-ORNITHINE N(5)-MONOOXYGENASE-RELATED"/>
    <property type="match status" value="1"/>
</dbReference>
<keyword evidence="1" id="KW-0285">Flavoprotein</keyword>
<proteinExistence type="predicted"/>
<dbReference type="Gene3D" id="3.50.50.60">
    <property type="entry name" value="FAD/NAD(P)-binding domain"/>
    <property type="match status" value="1"/>
</dbReference>
<accession>A0ABR3YIM0</accession>
<feature type="region of interest" description="Disordered" evidence="5">
    <location>
        <begin position="1"/>
        <end position="47"/>
    </location>
</feature>
<evidence type="ECO:0000256" key="3">
    <source>
        <dbReference type="ARBA" id="ARBA00022857"/>
    </source>
</evidence>
<keyword evidence="3" id="KW-0521">NADP</keyword>
<organism evidence="6 7">
    <name type="scientific">Sporothrix stenoceras</name>
    <dbReference type="NCBI Taxonomy" id="5173"/>
    <lineage>
        <taxon>Eukaryota</taxon>
        <taxon>Fungi</taxon>
        <taxon>Dikarya</taxon>
        <taxon>Ascomycota</taxon>
        <taxon>Pezizomycotina</taxon>
        <taxon>Sordariomycetes</taxon>
        <taxon>Sordariomycetidae</taxon>
        <taxon>Ophiostomatales</taxon>
        <taxon>Ophiostomataceae</taxon>
        <taxon>Sporothrix</taxon>
    </lineage>
</organism>
<feature type="compositionally biased region" description="Acidic residues" evidence="5">
    <location>
        <begin position="22"/>
        <end position="33"/>
    </location>
</feature>
<evidence type="ECO:0000256" key="1">
    <source>
        <dbReference type="ARBA" id="ARBA00022630"/>
    </source>
</evidence>